<keyword evidence="3" id="KW-1185">Reference proteome</keyword>
<accession>A0ABD2BA66</accession>
<feature type="region of interest" description="Disordered" evidence="1">
    <location>
        <begin position="74"/>
        <end position="103"/>
    </location>
</feature>
<proteinExistence type="predicted"/>
<gene>
    <name evidence="2" type="ORF">V1478_005860</name>
</gene>
<evidence type="ECO:0000313" key="2">
    <source>
        <dbReference type="EMBL" id="KAL2729570.1"/>
    </source>
</evidence>
<protein>
    <submittedName>
        <fullName evidence="2">Uncharacterized protein</fullName>
    </submittedName>
</protein>
<evidence type="ECO:0000256" key="1">
    <source>
        <dbReference type="SAM" id="MobiDB-lite"/>
    </source>
</evidence>
<evidence type="ECO:0000313" key="3">
    <source>
        <dbReference type="Proteomes" id="UP001607302"/>
    </source>
</evidence>
<reference evidence="2 3" key="1">
    <citation type="journal article" date="2024" name="Ann. Entomol. Soc. Am.">
        <title>Genomic analyses of the southern and eastern yellowjacket wasps (Hymenoptera: Vespidae) reveal evolutionary signatures of social life.</title>
        <authorList>
            <person name="Catto M.A."/>
            <person name="Caine P.B."/>
            <person name="Orr S.E."/>
            <person name="Hunt B.G."/>
            <person name="Goodisman M.A.D."/>
        </authorList>
    </citation>
    <scope>NUCLEOTIDE SEQUENCE [LARGE SCALE GENOMIC DNA]</scope>
    <source>
        <strain evidence="2">233</strain>
        <tissue evidence="2">Head and thorax</tissue>
    </source>
</reference>
<name>A0ABD2BA66_VESSQ</name>
<feature type="region of interest" description="Disordered" evidence="1">
    <location>
        <begin position="26"/>
        <end position="49"/>
    </location>
</feature>
<comment type="caution">
    <text evidence="2">The sequence shown here is derived from an EMBL/GenBank/DDBJ whole genome shotgun (WGS) entry which is preliminary data.</text>
</comment>
<dbReference type="Proteomes" id="UP001607302">
    <property type="component" value="Unassembled WGS sequence"/>
</dbReference>
<organism evidence="2 3">
    <name type="scientific">Vespula squamosa</name>
    <name type="common">Southern yellow jacket</name>
    <name type="synonym">Wasp</name>
    <dbReference type="NCBI Taxonomy" id="30214"/>
    <lineage>
        <taxon>Eukaryota</taxon>
        <taxon>Metazoa</taxon>
        <taxon>Ecdysozoa</taxon>
        <taxon>Arthropoda</taxon>
        <taxon>Hexapoda</taxon>
        <taxon>Insecta</taxon>
        <taxon>Pterygota</taxon>
        <taxon>Neoptera</taxon>
        <taxon>Endopterygota</taxon>
        <taxon>Hymenoptera</taxon>
        <taxon>Apocrita</taxon>
        <taxon>Aculeata</taxon>
        <taxon>Vespoidea</taxon>
        <taxon>Vespidae</taxon>
        <taxon>Vespinae</taxon>
        <taxon>Vespula</taxon>
    </lineage>
</organism>
<dbReference type="EMBL" id="JAUDFV010000130">
    <property type="protein sequence ID" value="KAL2729570.1"/>
    <property type="molecule type" value="Genomic_DNA"/>
</dbReference>
<dbReference type="AlphaFoldDB" id="A0ABD2BA66"/>
<sequence length="103" mass="11311">MSHLTYAYVTTYGKNKVEVVGVMESSQSEMARSKTWPDSKNSTGDGPAADVISGARLENGDHVSLENSILARVATNRRRRRSTNPAPVSVRQRRFSRAATVES</sequence>